<dbReference type="EMBL" id="CP053840">
    <property type="protein sequence ID" value="QKF68409.1"/>
    <property type="molecule type" value="Genomic_DNA"/>
</dbReference>
<dbReference type="Gene3D" id="3.90.550.10">
    <property type="entry name" value="Spore Coat Polysaccharide Biosynthesis Protein SpsA, Chain A"/>
    <property type="match status" value="1"/>
</dbReference>
<sequence>MAAGIGSRISRHLNGQPKCCVRIGDIELIRYTVELLNKKAITDIAIVTGYSESFIVDSLKGLEYKSYKNNFYDVTNSIASTWFAQDFLEDNDDYIIMNGDVFIEEKVVDLLLKEETSPLFLSDSSRIEDADYKFQWKNNKLVKFGKELSVEETTGEYVGIAKINKNDISFMKKRLNELISEQKHNYWWEDIFYRSLDQKNVFIKDINGLFWAEVDYIEDYERIKIYLERDK</sequence>
<evidence type="ECO:0000256" key="2">
    <source>
        <dbReference type="ARBA" id="ARBA00022695"/>
    </source>
</evidence>
<feature type="domain" description="Nucleotidyl transferase" evidence="3">
    <location>
        <begin position="1"/>
        <end position="110"/>
    </location>
</feature>
<dbReference type="Pfam" id="PF00483">
    <property type="entry name" value="NTP_transferase"/>
    <property type="match status" value="1"/>
</dbReference>
<dbReference type="InterPro" id="IPR005835">
    <property type="entry name" value="NTP_transferase_dom"/>
</dbReference>
<name>A0AAE7E5F4_9BACT</name>
<gene>
    <name evidence="4" type="ORF">AVENP_2934</name>
</gene>
<keyword evidence="1" id="KW-0808">Transferase</keyword>
<keyword evidence="5" id="KW-1185">Reference proteome</keyword>
<dbReference type="PANTHER" id="PTHR43584:SF5">
    <property type="entry name" value="PROTEIN LICC"/>
    <property type="match status" value="1"/>
</dbReference>
<dbReference type="AlphaFoldDB" id="A0AAE7E5F4"/>
<dbReference type="PANTHER" id="PTHR43584">
    <property type="entry name" value="NUCLEOTIDYL TRANSFERASE"/>
    <property type="match status" value="1"/>
</dbReference>
<proteinExistence type="predicted"/>
<evidence type="ECO:0000313" key="5">
    <source>
        <dbReference type="Proteomes" id="UP000503482"/>
    </source>
</evidence>
<organism evidence="4 5">
    <name type="scientific">Arcobacter venerupis</name>
    <dbReference type="NCBI Taxonomy" id="1054033"/>
    <lineage>
        <taxon>Bacteria</taxon>
        <taxon>Pseudomonadati</taxon>
        <taxon>Campylobacterota</taxon>
        <taxon>Epsilonproteobacteria</taxon>
        <taxon>Campylobacterales</taxon>
        <taxon>Arcobacteraceae</taxon>
        <taxon>Arcobacter</taxon>
    </lineage>
</organism>
<evidence type="ECO:0000313" key="4">
    <source>
        <dbReference type="EMBL" id="QKF68409.1"/>
    </source>
</evidence>
<dbReference type="Proteomes" id="UP000503482">
    <property type="component" value="Chromosome"/>
</dbReference>
<dbReference type="SUPFAM" id="SSF53448">
    <property type="entry name" value="Nucleotide-diphospho-sugar transferases"/>
    <property type="match status" value="1"/>
</dbReference>
<evidence type="ECO:0000259" key="3">
    <source>
        <dbReference type="Pfam" id="PF00483"/>
    </source>
</evidence>
<dbReference type="GO" id="GO:0016779">
    <property type="term" value="F:nucleotidyltransferase activity"/>
    <property type="evidence" value="ECO:0007669"/>
    <property type="project" value="UniProtKB-KW"/>
</dbReference>
<accession>A0AAE7E5F4</accession>
<evidence type="ECO:0000256" key="1">
    <source>
        <dbReference type="ARBA" id="ARBA00022679"/>
    </source>
</evidence>
<dbReference type="InterPro" id="IPR029044">
    <property type="entry name" value="Nucleotide-diphossugar_trans"/>
</dbReference>
<protein>
    <submittedName>
        <fullName evidence="4">Phosphocholine cytidylyltransferase</fullName>
    </submittedName>
</protein>
<reference evidence="4 5" key="1">
    <citation type="submission" date="2020-05" db="EMBL/GenBank/DDBJ databases">
        <title>Complete genome sequencing of Campylobacter and Arcobacter type strains.</title>
        <authorList>
            <person name="Miller W.G."/>
            <person name="Yee E."/>
        </authorList>
    </citation>
    <scope>NUCLEOTIDE SEQUENCE [LARGE SCALE GENOMIC DNA]</scope>
    <source>
        <strain evidence="4 5">LMG 26156</strain>
    </source>
</reference>
<dbReference type="KEGG" id="avp:AVENP_2934"/>
<dbReference type="InterPro" id="IPR050065">
    <property type="entry name" value="GlmU-like"/>
</dbReference>
<keyword evidence="2 4" id="KW-0548">Nucleotidyltransferase</keyword>
<dbReference type="CDD" id="cd02523">
    <property type="entry name" value="PC_cytidylyltransferase"/>
    <property type="match status" value="1"/>
</dbReference>